<reference evidence="1" key="1">
    <citation type="submission" date="2020-02" db="EMBL/GenBank/DDBJ databases">
        <authorList>
            <person name="Meier V. D."/>
        </authorList>
    </citation>
    <scope>NUCLEOTIDE SEQUENCE</scope>
    <source>
        <strain evidence="1">AVDCRST_MAG64</strain>
    </source>
</reference>
<accession>A0A6J4PDH1</accession>
<dbReference type="AlphaFoldDB" id="A0A6J4PDH1"/>
<gene>
    <name evidence="1" type="ORF">AVDCRST_MAG64-2241</name>
</gene>
<sequence>MPRRRGKRNLNVRAIVIPGGGGRPALAAPSPLPVQIRPWRRN</sequence>
<evidence type="ECO:0000313" key="1">
    <source>
        <dbReference type="EMBL" id="CAA9409779.1"/>
    </source>
</evidence>
<proteinExistence type="predicted"/>
<dbReference type="EMBL" id="CADCUQ010000502">
    <property type="protein sequence ID" value="CAA9409779.1"/>
    <property type="molecule type" value="Genomic_DNA"/>
</dbReference>
<name>A0A6J4PDH1_9BACT</name>
<protein>
    <submittedName>
        <fullName evidence="1">Uncharacterized protein</fullName>
    </submittedName>
</protein>
<organism evidence="1">
    <name type="scientific">uncultured Phycisphaerae bacterium</name>
    <dbReference type="NCBI Taxonomy" id="904963"/>
    <lineage>
        <taxon>Bacteria</taxon>
        <taxon>Pseudomonadati</taxon>
        <taxon>Planctomycetota</taxon>
        <taxon>Phycisphaerae</taxon>
        <taxon>environmental samples</taxon>
    </lineage>
</organism>